<sequence length="79" mass="9006">MDDKENQNGKEHDCKRDEEKEQEERQDVSEDSVPGERRPCSTEHTIECASEGSLFMSIDTGNGGSKEYTRNKVSHNMDL</sequence>
<organism evidence="2 3">
    <name type="scientific">Polyplax serrata</name>
    <name type="common">Common mouse louse</name>
    <dbReference type="NCBI Taxonomy" id="468196"/>
    <lineage>
        <taxon>Eukaryota</taxon>
        <taxon>Metazoa</taxon>
        <taxon>Ecdysozoa</taxon>
        <taxon>Arthropoda</taxon>
        <taxon>Hexapoda</taxon>
        <taxon>Insecta</taxon>
        <taxon>Pterygota</taxon>
        <taxon>Neoptera</taxon>
        <taxon>Paraneoptera</taxon>
        <taxon>Psocodea</taxon>
        <taxon>Troctomorpha</taxon>
        <taxon>Phthiraptera</taxon>
        <taxon>Anoplura</taxon>
        <taxon>Polyplacidae</taxon>
        <taxon>Polyplax</taxon>
    </lineage>
</organism>
<feature type="compositionally biased region" description="Basic and acidic residues" evidence="1">
    <location>
        <begin position="67"/>
        <end position="79"/>
    </location>
</feature>
<dbReference type="EMBL" id="JAWJWE010000001">
    <property type="protein sequence ID" value="KAK6644593.1"/>
    <property type="molecule type" value="Genomic_DNA"/>
</dbReference>
<evidence type="ECO:0000313" key="3">
    <source>
        <dbReference type="Proteomes" id="UP001372834"/>
    </source>
</evidence>
<feature type="region of interest" description="Disordered" evidence="1">
    <location>
        <begin position="1"/>
        <end position="43"/>
    </location>
</feature>
<reference evidence="2 3" key="1">
    <citation type="submission" date="2023-10" db="EMBL/GenBank/DDBJ databases">
        <title>Genomes of two closely related lineages of the louse Polyplax serrata with different host specificities.</title>
        <authorList>
            <person name="Martinu J."/>
            <person name="Tarabai H."/>
            <person name="Stefka J."/>
            <person name="Hypsa V."/>
        </authorList>
    </citation>
    <scope>NUCLEOTIDE SEQUENCE [LARGE SCALE GENOMIC DNA]</scope>
    <source>
        <strain evidence="2">HR10_N</strain>
    </source>
</reference>
<feature type="region of interest" description="Disordered" evidence="1">
    <location>
        <begin position="55"/>
        <end position="79"/>
    </location>
</feature>
<protein>
    <submittedName>
        <fullName evidence="2">Uncharacterized protein</fullName>
    </submittedName>
</protein>
<name>A0AAN8SCZ4_POLSC</name>
<gene>
    <name evidence="2" type="ORF">RUM43_000860</name>
</gene>
<dbReference type="Proteomes" id="UP001372834">
    <property type="component" value="Unassembled WGS sequence"/>
</dbReference>
<comment type="caution">
    <text evidence="2">The sequence shown here is derived from an EMBL/GenBank/DDBJ whole genome shotgun (WGS) entry which is preliminary data.</text>
</comment>
<evidence type="ECO:0000313" key="2">
    <source>
        <dbReference type="EMBL" id="KAK6644593.1"/>
    </source>
</evidence>
<accession>A0AAN8SCZ4</accession>
<proteinExistence type="predicted"/>
<evidence type="ECO:0000256" key="1">
    <source>
        <dbReference type="SAM" id="MobiDB-lite"/>
    </source>
</evidence>
<dbReference type="AlphaFoldDB" id="A0AAN8SCZ4"/>